<feature type="non-terminal residue" evidence="9">
    <location>
        <position position="932"/>
    </location>
</feature>
<evidence type="ECO:0000256" key="4">
    <source>
        <dbReference type="ARBA" id="ARBA00022448"/>
    </source>
</evidence>
<protein>
    <recommendedName>
        <fullName evidence="8">Importin N-terminal domain-containing protein</fullName>
    </recommendedName>
</protein>
<dbReference type="Gene3D" id="1.25.10.10">
    <property type="entry name" value="Leucine-rich Repeat Variant"/>
    <property type="match status" value="1"/>
</dbReference>
<dbReference type="Pfam" id="PF08506">
    <property type="entry name" value="Cse1"/>
    <property type="match status" value="1"/>
</dbReference>
<evidence type="ECO:0000256" key="1">
    <source>
        <dbReference type="ARBA" id="ARBA00004123"/>
    </source>
</evidence>
<accession>F0Y375</accession>
<proteinExistence type="inferred from homology"/>
<dbReference type="InterPro" id="IPR013713">
    <property type="entry name" value="XPO2_central"/>
</dbReference>
<evidence type="ECO:0000256" key="3">
    <source>
        <dbReference type="ARBA" id="ARBA00008669"/>
    </source>
</evidence>
<feature type="non-terminal residue" evidence="9">
    <location>
        <position position="1"/>
    </location>
</feature>
<dbReference type="GO" id="GO:0006611">
    <property type="term" value="P:protein export from nucleus"/>
    <property type="evidence" value="ECO:0007669"/>
    <property type="project" value="TreeGrafter"/>
</dbReference>
<evidence type="ECO:0000259" key="8">
    <source>
        <dbReference type="PROSITE" id="PS50166"/>
    </source>
</evidence>
<dbReference type="RefSeq" id="XP_009034927.1">
    <property type="nucleotide sequence ID" value="XM_009036679.1"/>
</dbReference>
<dbReference type="OrthoDB" id="3268246at2759"/>
<evidence type="ECO:0000256" key="7">
    <source>
        <dbReference type="ARBA" id="ARBA00023242"/>
    </source>
</evidence>
<dbReference type="PANTHER" id="PTHR10997">
    <property type="entry name" value="IMPORTIN-7, 8, 11"/>
    <property type="match status" value="1"/>
</dbReference>
<reference evidence="9 10" key="1">
    <citation type="journal article" date="2011" name="Proc. Natl. Acad. Sci. U.S.A.">
        <title>Niche of harmful alga Aureococcus anophagefferens revealed through ecogenomics.</title>
        <authorList>
            <person name="Gobler C.J."/>
            <person name="Berry D.L."/>
            <person name="Dyhrman S.T."/>
            <person name="Wilhelm S.W."/>
            <person name="Salamov A."/>
            <person name="Lobanov A.V."/>
            <person name="Zhang Y."/>
            <person name="Collier J.L."/>
            <person name="Wurch L.L."/>
            <person name="Kustka A.B."/>
            <person name="Dill B.D."/>
            <person name="Shah M."/>
            <person name="VerBerkmoes N.C."/>
            <person name="Kuo A."/>
            <person name="Terry A."/>
            <person name="Pangilinan J."/>
            <person name="Lindquist E.A."/>
            <person name="Lucas S."/>
            <person name="Paulsen I.T."/>
            <person name="Hattenrath-Lehmann T.K."/>
            <person name="Talmage S.C."/>
            <person name="Walker E.A."/>
            <person name="Koch F."/>
            <person name="Burson A.M."/>
            <person name="Marcoval M.A."/>
            <person name="Tang Y.Z."/>
            <person name="Lecleir G.R."/>
            <person name="Coyne K.J."/>
            <person name="Berg G.M."/>
            <person name="Bertrand E.M."/>
            <person name="Saito M.A."/>
            <person name="Gladyshev V.N."/>
            <person name="Grigoriev I.V."/>
        </authorList>
    </citation>
    <scope>NUCLEOTIDE SEQUENCE [LARGE SCALE GENOMIC DNA]</scope>
    <source>
        <strain evidence="10">CCMP 1984</strain>
    </source>
</reference>
<evidence type="ECO:0000256" key="6">
    <source>
        <dbReference type="ARBA" id="ARBA00022927"/>
    </source>
</evidence>
<dbReference type="Proteomes" id="UP000002729">
    <property type="component" value="Unassembled WGS sequence"/>
</dbReference>
<dbReference type="PROSITE" id="PS50166">
    <property type="entry name" value="IMPORTIN_B_NT"/>
    <property type="match status" value="1"/>
</dbReference>
<keyword evidence="10" id="KW-1185">Reference proteome</keyword>
<dbReference type="OMA" id="AENEFLM"/>
<evidence type="ECO:0000256" key="2">
    <source>
        <dbReference type="ARBA" id="ARBA00004496"/>
    </source>
</evidence>
<dbReference type="eggNOG" id="KOG1992">
    <property type="taxonomic scope" value="Eukaryota"/>
</dbReference>
<dbReference type="InParanoid" id="F0Y375"/>
<dbReference type="AlphaFoldDB" id="F0Y375"/>
<dbReference type="GO" id="GO:0006606">
    <property type="term" value="P:protein import into nucleus"/>
    <property type="evidence" value="ECO:0007669"/>
    <property type="project" value="TreeGrafter"/>
</dbReference>
<organism evidence="10">
    <name type="scientific">Aureococcus anophagefferens</name>
    <name type="common">Harmful bloom alga</name>
    <dbReference type="NCBI Taxonomy" id="44056"/>
    <lineage>
        <taxon>Eukaryota</taxon>
        <taxon>Sar</taxon>
        <taxon>Stramenopiles</taxon>
        <taxon>Ochrophyta</taxon>
        <taxon>Pelagophyceae</taxon>
        <taxon>Pelagomonadales</taxon>
        <taxon>Pelagomonadaceae</taxon>
        <taxon>Aureococcus</taxon>
    </lineage>
</organism>
<dbReference type="KEGG" id="aaf:AURANDRAFT_10095"/>
<dbReference type="InterPro" id="IPR016024">
    <property type="entry name" value="ARM-type_fold"/>
</dbReference>
<dbReference type="GO" id="GO:0031267">
    <property type="term" value="F:small GTPase binding"/>
    <property type="evidence" value="ECO:0007669"/>
    <property type="project" value="InterPro"/>
</dbReference>
<name>F0Y375_AURAN</name>
<gene>
    <name evidence="9" type="ORF">AURANDRAFT_10095</name>
</gene>
<dbReference type="SUPFAM" id="SSF48371">
    <property type="entry name" value="ARM repeat"/>
    <property type="match status" value="1"/>
</dbReference>
<evidence type="ECO:0000313" key="9">
    <source>
        <dbReference type="EMBL" id="EGB10212.1"/>
    </source>
</evidence>
<evidence type="ECO:0000313" key="10">
    <source>
        <dbReference type="Proteomes" id="UP000002729"/>
    </source>
</evidence>
<feature type="domain" description="Importin N-terminal" evidence="8">
    <location>
        <begin position="15"/>
        <end position="96"/>
    </location>
</feature>
<keyword evidence="4" id="KW-0813">Transport</keyword>
<evidence type="ECO:0000256" key="5">
    <source>
        <dbReference type="ARBA" id="ARBA00022490"/>
    </source>
</evidence>
<dbReference type="InterPro" id="IPR005043">
    <property type="entry name" value="XPO2_C"/>
</dbReference>
<dbReference type="InterPro" id="IPR011989">
    <property type="entry name" value="ARM-like"/>
</dbReference>
<comment type="subcellular location">
    <subcellularLocation>
        <location evidence="2">Cytoplasm</location>
    </subcellularLocation>
    <subcellularLocation>
        <location evidence="1">Nucleus</location>
    </subcellularLocation>
</comment>
<comment type="similarity">
    <text evidence="3">Belongs to the XPO2/CSE1 family.</text>
</comment>
<keyword evidence="6" id="KW-0653">Protein transport</keyword>
<dbReference type="GeneID" id="20217970"/>
<dbReference type="GO" id="GO:0005049">
    <property type="term" value="F:nuclear export signal receptor activity"/>
    <property type="evidence" value="ECO:0007669"/>
    <property type="project" value="TreeGrafter"/>
</dbReference>
<dbReference type="GO" id="GO:0005829">
    <property type="term" value="C:cytosol"/>
    <property type="evidence" value="ECO:0007669"/>
    <property type="project" value="TreeGrafter"/>
</dbReference>
<dbReference type="InterPro" id="IPR001494">
    <property type="entry name" value="Importin-beta_N"/>
</dbReference>
<dbReference type="SMART" id="SM00913">
    <property type="entry name" value="IBN_N"/>
    <property type="match status" value="1"/>
</dbReference>
<dbReference type="GO" id="GO:0005635">
    <property type="term" value="C:nuclear envelope"/>
    <property type="evidence" value="ECO:0007669"/>
    <property type="project" value="TreeGrafter"/>
</dbReference>
<sequence>LVATLSPDVTVRRQAEAYLDNCRRTAGFPVLLLQLVQQHCGAAPTAQSPVLRSSAAVYFKNLVKKGWDVDPESKETPVAAGDRDAIKSHMVTLVCACGKFGDVKQQLSQALTLIASTDFPGKWPNLLPEIVARFADGDAATVQGMLLTSNSILKRFRYAFKSDALYAELKYALDTLAAPLTRLFGTLGEELRAAAGDAARSAVALESLRLACRVFFSLNWQDLPEFFEDHMAPWMGAFQEFLAYEAPGAAADDEDDDEGPVERLQAAVVENASLYAHKYEEEFQPHLPQFVSGIWQRLMKTSLFPKHDRLAATSMRFLAEVVGQQMHAALFADESTLRQVVEAIVIPNMTLRDSDVELFEDNAVEYISRDLESADSETRRRGARDLVHAMCKHHDATTTKICGEHVAAMLGRYGASPGTEWRAKDAALHLVVSLAVRAESSARGVSKMSDQLDILEIYSAHVAPELGGATATHGVVLADCVQFACTFRNQIPGDELLRLLPLLGGHLGHGDVVVQSYAAHCLERVLAVPGYSNATQVPGKIHRPQLAPLLPALFQALFAVIDGALAKGGDAPWENEYVMKAVMRLLVVGQADVVPHAAVVTEKLCASLGRVCANPRNPKFNHYLFESLAVLVRVCCEANRDATATFEGLLFPPFQSVLQMDVVEFAPYVFQILALLLGYRAPRSGLGDAYAALLPPLLHPSLWERRGNVPALAALLEAYLVAGPDQILAAGQLEPMLGVFQKLLASKASEGHAFGLLKSLVVHVPQANLDGYVPTVLQLLLTRLQQNRDRLSYCHNLLAFLGLLAGKHGAPQLVAKLDAQQPGLLPQLVVHVLAPHVLGEAAAFASAVDAKAAAVGAVKLLAEAPDALTPNGDTSAWSCLGSVLFALLKRLAGAALAGDATIDRSDDVPDELLAGYDATFSKLHFGTQKSDD</sequence>
<dbReference type="EMBL" id="GL833124">
    <property type="protein sequence ID" value="EGB10212.1"/>
    <property type="molecule type" value="Genomic_DNA"/>
</dbReference>
<keyword evidence="7" id="KW-0539">Nucleus</keyword>
<dbReference type="Pfam" id="PF03378">
    <property type="entry name" value="CAS_CSE1"/>
    <property type="match status" value="1"/>
</dbReference>
<keyword evidence="5" id="KW-0963">Cytoplasm</keyword>
<dbReference type="Pfam" id="PF03810">
    <property type="entry name" value="IBN_N"/>
    <property type="match status" value="1"/>
</dbReference>
<dbReference type="PANTHER" id="PTHR10997:SF8">
    <property type="entry name" value="EXPORTIN-2"/>
    <property type="match status" value="1"/>
</dbReference>